<dbReference type="Pfam" id="PF01841">
    <property type="entry name" value="Transglut_core"/>
    <property type="match status" value="1"/>
</dbReference>
<evidence type="ECO:0000259" key="2">
    <source>
        <dbReference type="Pfam" id="PF12969"/>
    </source>
</evidence>
<evidence type="ECO:0000313" key="3">
    <source>
        <dbReference type="EMBL" id="RYJ39212.1"/>
    </source>
</evidence>
<name>A0A444W0G3_9FLAO</name>
<dbReference type="OrthoDB" id="98874at2"/>
<dbReference type="RefSeq" id="WP_129746511.1">
    <property type="nucleotide sequence ID" value="NZ_JUIV01000004.1"/>
</dbReference>
<feature type="domain" description="Transglutaminase-like" evidence="1">
    <location>
        <begin position="324"/>
        <end position="406"/>
    </location>
</feature>
<dbReference type="InterPro" id="IPR002931">
    <property type="entry name" value="Transglutaminase-like"/>
</dbReference>
<accession>A0A444W0G3</accession>
<dbReference type="EMBL" id="JUIV01000004">
    <property type="protein sequence ID" value="RYJ39212.1"/>
    <property type="molecule type" value="Genomic_DNA"/>
</dbReference>
<gene>
    <name evidence="3" type="ORF">NU08_1520</name>
</gene>
<dbReference type="Gene3D" id="2.60.40.3140">
    <property type="match status" value="1"/>
</dbReference>
<evidence type="ECO:0000313" key="4">
    <source>
        <dbReference type="Proteomes" id="UP000290433"/>
    </source>
</evidence>
<dbReference type="Gene3D" id="3.10.620.30">
    <property type="match status" value="1"/>
</dbReference>
<evidence type="ECO:0000259" key="1">
    <source>
        <dbReference type="Pfam" id="PF01841"/>
    </source>
</evidence>
<feature type="domain" description="DUF3857" evidence="2">
    <location>
        <begin position="72"/>
        <end position="188"/>
    </location>
</feature>
<sequence>MKIIKLFSLTVILLIGSKSISQEFKLGKVSVAELEQKVHPKDSSAAAAILYKRGKARIDYDQNTGFVTYLDVETRIKIYKKEGYNWANEAIWYYYGTDFKEKVSVSDAVTYNLVGGKIEATKLKSDGVFDETVSKFRSQKKITMPNVKEGSVIEFKYRVRSPDVLIRDWDFQTSIPVNYSEFKTYVPEYFVFTPAQKGYVFPKVISEKANKSFLINSKERYNTGGFGGGATQTEFYQDKIEYVETQTTYTAENFAAMKDESYVNNIENYMSSVSHELSMTRFPNKPIKQLSTDWNSVVKTIYDYEDFGPELNKTGYFEDDLKKLLAETKTPEEKIWAIFNHVKSNVKWNNYTGYSCDNGVKKAYKEKTGNIADINLMLTAMLRYSGLTANPVLVSTRSNGIALFPNRTAFNYVIAAVETPSGYILLDASEKFSTPNILPLRVLNWKGRLIRKDGTSEMIDLMPEKASSDNVFMSYSIDSDGKVTGKTRRQYADYNAMIARNNISNLKEEEYLEKLENKHNKIEISDYSKTNEHDVLLPIIETYSFTGNNLCELIGGKIYLNPMLFFANDKNPFKQEVREYPVDFSYPFADKYNITIKIPEGFAVETLPAPAAVTMEDNLGAFKFNIASNGDTLQLSILHQINEAIVSAEKYDMLKEYYKTMIAKETEKIVLKRI</sequence>
<dbReference type="Pfam" id="PF12969">
    <property type="entry name" value="DUF3857"/>
    <property type="match status" value="1"/>
</dbReference>
<dbReference type="AlphaFoldDB" id="A0A444W0G3"/>
<proteinExistence type="predicted"/>
<protein>
    <submittedName>
        <fullName evidence="3">Transglutaminase-like superfamily protein</fullName>
    </submittedName>
</protein>
<dbReference type="Proteomes" id="UP000290433">
    <property type="component" value="Unassembled WGS sequence"/>
</dbReference>
<dbReference type="Gene3D" id="2.60.120.1130">
    <property type="match status" value="1"/>
</dbReference>
<dbReference type="SUPFAM" id="SSF54001">
    <property type="entry name" value="Cysteine proteinases"/>
    <property type="match status" value="1"/>
</dbReference>
<dbReference type="InterPro" id="IPR038765">
    <property type="entry name" value="Papain-like_cys_pep_sf"/>
</dbReference>
<organism evidence="3 4">
    <name type="scientific">Flavobacterium anhuiense</name>
    <dbReference type="NCBI Taxonomy" id="459526"/>
    <lineage>
        <taxon>Bacteria</taxon>
        <taxon>Pseudomonadati</taxon>
        <taxon>Bacteroidota</taxon>
        <taxon>Flavobacteriia</taxon>
        <taxon>Flavobacteriales</taxon>
        <taxon>Flavobacteriaceae</taxon>
        <taxon>Flavobacterium</taxon>
    </lineage>
</organism>
<dbReference type="InterPro" id="IPR024618">
    <property type="entry name" value="DUF3857"/>
</dbReference>
<comment type="caution">
    <text evidence="3">The sequence shown here is derived from an EMBL/GenBank/DDBJ whole genome shotgun (WGS) entry which is preliminary data.</text>
</comment>
<reference evidence="3 4" key="1">
    <citation type="submission" date="2014-12" db="EMBL/GenBank/DDBJ databases">
        <title>Genome sequence of Flavobacterium anhuiense RCM74.</title>
        <authorList>
            <person name="Kim J.F."/>
            <person name="Song J.Y."/>
            <person name="Kwak M.-J."/>
            <person name="Lee S.-W."/>
        </authorList>
    </citation>
    <scope>NUCLEOTIDE SEQUENCE [LARGE SCALE GENOMIC DNA]</scope>
    <source>
        <strain evidence="3 4">RCM74</strain>
    </source>
</reference>